<dbReference type="Pfam" id="PF02230">
    <property type="entry name" value="Abhydrolase_2"/>
    <property type="match status" value="1"/>
</dbReference>
<evidence type="ECO:0000313" key="3">
    <source>
        <dbReference type="Proteomes" id="UP001306592"/>
    </source>
</evidence>
<sequence>MLSRPIGGASGLTRCNKFNVIVKNRSFSSALHLIHGDDDSTLPLTHAVAAEARLTAPGGDVTLDIVDDLPHAVDDRAMQLALDRLRFTVPRRYFDEALGGATPGEDDVIALM</sequence>
<name>A0ABU8DFD9_ERWAP</name>
<dbReference type="Gene3D" id="3.40.50.1820">
    <property type="entry name" value="alpha/beta hydrolase"/>
    <property type="match status" value="1"/>
</dbReference>
<dbReference type="EMBL" id="JBANEI010000006">
    <property type="protein sequence ID" value="MEI2682242.1"/>
    <property type="molecule type" value="Genomic_DNA"/>
</dbReference>
<gene>
    <name evidence="2" type="ORF">V8N49_11285</name>
</gene>
<protein>
    <recommendedName>
        <fullName evidence="1">Phospholipase/carboxylesterase/thioesterase domain-containing protein</fullName>
    </recommendedName>
</protein>
<feature type="domain" description="Phospholipase/carboxylesterase/thioesterase" evidence="1">
    <location>
        <begin position="20"/>
        <end position="86"/>
    </location>
</feature>
<dbReference type="RefSeq" id="WP_336203130.1">
    <property type="nucleotide sequence ID" value="NZ_JBANEI010000006.1"/>
</dbReference>
<comment type="caution">
    <text evidence="2">The sequence shown here is derived from an EMBL/GenBank/DDBJ whole genome shotgun (WGS) entry which is preliminary data.</text>
</comment>
<organism evidence="2 3">
    <name type="scientific">Erwinia aphidicola</name>
    <dbReference type="NCBI Taxonomy" id="68334"/>
    <lineage>
        <taxon>Bacteria</taxon>
        <taxon>Pseudomonadati</taxon>
        <taxon>Pseudomonadota</taxon>
        <taxon>Gammaproteobacteria</taxon>
        <taxon>Enterobacterales</taxon>
        <taxon>Erwiniaceae</taxon>
        <taxon>Erwinia</taxon>
    </lineage>
</organism>
<evidence type="ECO:0000313" key="2">
    <source>
        <dbReference type="EMBL" id="MEI2682242.1"/>
    </source>
</evidence>
<dbReference type="InterPro" id="IPR003140">
    <property type="entry name" value="PLipase/COase/thioEstase"/>
</dbReference>
<proteinExistence type="predicted"/>
<reference evidence="2 3" key="1">
    <citation type="submission" date="2024-02" db="EMBL/GenBank/DDBJ databases">
        <title>First report Erwinia aphidicola in onion in Chile.</title>
        <authorList>
            <person name="Valenzuela M."/>
            <person name="Pena M."/>
            <person name="Dutta B."/>
        </authorList>
    </citation>
    <scope>NUCLEOTIDE SEQUENCE [LARGE SCALE GENOMIC DNA]</scope>
    <source>
        <strain evidence="2 3">QCJ3A</strain>
    </source>
</reference>
<evidence type="ECO:0000259" key="1">
    <source>
        <dbReference type="Pfam" id="PF02230"/>
    </source>
</evidence>
<dbReference type="InterPro" id="IPR029058">
    <property type="entry name" value="AB_hydrolase_fold"/>
</dbReference>
<accession>A0ABU8DFD9</accession>
<dbReference type="Proteomes" id="UP001306592">
    <property type="component" value="Unassembled WGS sequence"/>
</dbReference>
<dbReference type="SUPFAM" id="SSF53474">
    <property type="entry name" value="alpha/beta-Hydrolases"/>
    <property type="match status" value="1"/>
</dbReference>
<keyword evidence="3" id="KW-1185">Reference proteome</keyword>